<accession>A0A9P6WMW7</accession>
<reference evidence="8" key="1">
    <citation type="submission" date="2020-11" db="EMBL/GenBank/DDBJ databases">
        <title>Kefir isolates.</title>
        <authorList>
            <person name="Marcisauskas S."/>
            <person name="Kim Y."/>
            <person name="Blasche S."/>
        </authorList>
    </citation>
    <scope>NUCLEOTIDE SEQUENCE</scope>
    <source>
        <strain evidence="8">Olga-1</strain>
    </source>
</reference>
<dbReference type="SUPFAM" id="SSF53474">
    <property type="entry name" value="alpha/beta-Hydrolases"/>
    <property type="match status" value="1"/>
</dbReference>
<dbReference type="InterPro" id="IPR029058">
    <property type="entry name" value="AB_hydrolase_fold"/>
</dbReference>
<dbReference type="Pfam" id="PF02089">
    <property type="entry name" value="Palm_thioest"/>
    <property type="match status" value="1"/>
</dbReference>
<dbReference type="EMBL" id="PUHW01000112">
    <property type="protein sequence ID" value="KAG0688933.1"/>
    <property type="molecule type" value="Genomic_DNA"/>
</dbReference>
<comment type="caution">
    <text evidence="8">The sequence shown here is derived from an EMBL/GenBank/DDBJ whole genome shotgun (WGS) entry which is preliminary data.</text>
</comment>
<dbReference type="Proteomes" id="UP000697127">
    <property type="component" value="Unassembled WGS sequence"/>
</dbReference>
<organism evidence="8 9">
    <name type="scientific">Pichia californica</name>
    <dbReference type="NCBI Taxonomy" id="460514"/>
    <lineage>
        <taxon>Eukaryota</taxon>
        <taxon>Fungi</taxon>
        <taxon>Dikarya</taxon>
        <taxon>Ascomycota</taxon>
        <taxon>Saccharomycotina</taxon>
        <taxon>Pichiomycetes</taxon>
        <taxon>Pichiales</taxon>
        <taxon>Pichiaceae</taxon>
        <taxon>Pichia</taxon>
    </lineage>
</organism>
<dbReference type="EC" id="3.1.2.22" evidence="1"/>
<evidence type="ECO:0000256" key="7">
    <source>
        <dbReference type="ARBA" id="ARBA00031934"/>
    </source>
</evidence>
<dbReference type="PANTHER" id="PTHR11247:SF8">
    <property type="entry name" value="PALMITOYL-PROTEIN THIOESTERASE 1"/>
    <property type="match status" value="1"/>
</dbReference>
<dbReference type="Gene3D" id="3.40.50.1820">
    <property type="entry name" value="alpha/beta hydrolase"/>
    <property type="match status" value="1"/>
</dbReference>
<protein>
    <recommendedName>
        <fullName evidence="2">Palmitoyl-protein thioesterase 1</fullName>
        <ecNumber evidence="1">3.1.2.22</ecNumber>
    </recommendedName>
    <alternativeName>
        <fullName evidence="7">Palmitoyl-protein hydrolase 1</fullName>
    </alternativeName>
</protein>
<dbReference type="PANTHER" id="PTHR11247">
    <property type="entry name" value="PALMITOYL-PROTEIN THIOESTERASE/DOLICHYLDIPHOSPHATASE 1"/>
    <property type="match status" value="1"/>
</dbReference>
<keyword evidence="5" id="KW-1015">Disulfide bond</keyword>
<dbReference type="PRINTS" id="PR00414">
    <property type="entry name" value="PPTHIESTRASE"/>
</dbReference>
<evidence type="ECO:0000256" key="2">
    <source>
        <dbReference type="ARBA" id="ARBA00014212"/>
    </source>
</evidence>
<keyword evidence="4" id="KW-0378">Hydrolase</keyword>
<dbReference type="AlphaFoldDB" id="A0A9P6WMW7"/>
<evidence type="ECO:0000313" key="8">
    <source>
        <dbReference type="EMBL" id="KAG0688933.1"/>
    </source>
</evidence>
<dbReference type="InterPro" id="IPR002472">
    <property type="entry name" value="Palm_thioest"/>
</dbReference>
<keyword evidence="9" id="KW-1185">Reference proteome</keyword>
<evidence type="ECO:0000256" key="1">
    <source>
        <dbReference type="ARBA" id="ARBA00012423"/>
    </source>
</evidence>
<gene>
    <name evidence="8" type="ORF">C6P40_000333</name>
</gene>
<proteinExistence type="predicted"/>
<evidence type="ECO:0000313" key="9">
    <source>
        <dbReference type="Proteomes" id="UP000697127"/>
    </source>
</evidence>
<keyword evidence="6" id="KW-0325">Glycoprotein</keyword>
<sequence length="314" mass="36290">MRVINKLLEILLTVNDLSIITKRPKSPISTITRHTPTISDKTGHLPVLLWHGMGDSYDSSSMQWVSDTLQKEYPGLDIYSIYIEQDSQKDKEASIIGDAMTQLTDVCEQIQNIDYDPLKGFNALGFSQGGLFIRSLVQICDVKFNNIISFGSPQNGISDLPPCQPGNIFCEKRNELIKSKIYTDYIQNNIIQAQYFRDVNNYETYLEKSAFLKFINNELFKDLEYYNRLISLNKLVMVMFDQDETLVPKESAWFYDLDQKTGNLIPFEETDSYNYDLIGLKHLHKKGKIDFLKIDDIHLKLSEEDLTYIAKNYL</sequence>
<evidence type="ECO:0000256" key="4">
    <source>
        <dbReference type="ARBA" id="ARBA00022801"/>
    </source>
</evidence>
<evidence type="ECO:0000256" key="5">
    <source>
        <dbReference type="ARBA" id="ARBA00023157"/>
    </source>
</evidence>
<evidence type="ECO:0000256" key="6">
    <source>
        <dbReference type="ARBA" id="ARBA00023180"/>
    </source>
</evidence>
<name>A0A9P6WMW7_9ASCO</name>
<evidence type="ECO:0000256" key="3">
    <source>
        <dbReference type="ARBA" id="ARBA00022729"/>
    </source>
</evidence>
<keyword evidence="3" id="KW-0732">Signal</keyword>
<dbReference type="GO" id="GO:0008474">
    <property type="term" value="F:palmitoyl-(protein) hydrolase activity"/>
    <property type="evidence" value="ECO:0007669"/>
    <property type="project" value="UniProtKB-EC"/>
</dbReference>